<keyword evidence="3" id="KW-1185">Reference proteome</keyword>
<evidence type="ECO:0000313" key="2">
    <source>
        <dbReference type="EMBL" id="KAG7376590.1"/>
    </source>
</evidence>
<accession>A0A8T1V8I5</accession>
<feature type="region of interest" description="Disordered" evidence="1">
    <location>
        <begin position="66"/>
        <end position="113"/>
    </location>
</feature>
<name>A0A8T1V8I5_9STRA</name>
<dbReference type="AlphaFoldDB" id="A0A8T1V8I5"/>
<comment type="caution">
    <text evidence="2">The sequence shown here is derived from an EMBL/GenBank/DDBJ whole genome shotgun (WGS) entry which is preliminary data.</text>
</comment>
<sequence length="113" mass="12133">MFCSKIAHDSCGPTVKEVRALGGKWSELDAKLAAATPQAYYDRVLRKLECTGEDTTLLLEALNESPVASAEHGMGEASTGGTFTLRERALPTRSAVEQDDNGARMDSQSVLET</sequence>
<proteinExistence type="predicted"/>
<gene>
    <name evidence="2" type="ORF">PHYPSEUDO_013112</name>
</gene>
<protein>
    <submittedName>
        <fullName evidence="2">Uncharacterized protein</fullName>
    </submittedName>
</protein>
<organism evidence="2 3">
    <name type="scientific">Phytophthora pseudosyringae</name>
    <dbReference type="NCBI Taxonomy" id="221518"/>
    <lineage>
        <taxon>Eukaryota</taxon>
        <taxon>Sar</taxon>
        <taxon>Stramenopiles</taxon>
        <taxon>Oomycota</taxon>
        <taxon>Peronosporomycetes</taxon>
        <taxon>Peronosporales</taxon>
        <taxon>Peronosporaceae</taxon>
        <taxon>Phytophthora</taxon>
    </lineage>
</organism>
<dbReference type="OrthoDB" id="117556at2759"/>
<evidence type="ECO:0000313" key="3">
    <source>
        <dbReference type="Proteomes" id="UP000694044"/>
    </source>
</evidence>
<dbReference type="Proteomes" id="UP000694044">
    <property type="component" value="Unassembled WGS sequence"/>
</dbReference>
<reference evidence="2" key="1">
    <citation type="submission" date="2021-02" db="EMBL/GenBank/DDBJ databases">
        <authorList>
            <person name="Palmer J.M."/>
        </authorList>
    </citation>
    <scope>NUCLEOTIDE SEQUENCE</scope>
    <source>
        <strain evidence="2">SCRP734</strain>
    </source>
</reference>
<dbReference type="EMBL" id="JAGDFM010000660">
    <property type="protein sequence ID" value="KAG7376590.1"/>
    <property type="molecule type" value="Genomic_DNA"/>
</dbReference>
<evidence type="ECO:0000256" key="1">
    <source>
        <dbReference type="SAM" id="MobiDB-lite"/>
    </source>
</evidence>